<evidence type="ECO:0000313" key="2">
    <source>
        <dbReference type="EMBL" id="VWC78764.1"/>
    </source>
</evidence>
<reference evidence="2 3" key="1">
    <citation type="submission" date="2019-09" db="EMBL/GenBank/DDBJ databases">
        <authorList>
            <person name="Depoorter E."/>
        </authorList>
    </citation>
    <scope>NUCLEOTIDE SEQUENCE [LARGE SCALE GENOMIC DNA]</scope>
    <source>
        <strain evidence="2">R-39750</strain>
    </source>
</reference>
<protein>
    <submittedName>
        <fullName evidence="2">Uncharacterized protein</fullName>
    </submittedName>
</protein>
<evidence type="ECO:0000313" key="3">
    <source>
        <dbReference type="Proteomes" id="UP000494110"/>
    </source>
</evidence>
<name>A0A6P2UP34_BURL3</name>
<accession>A0A6P2UP34</accession>
<dbReference type="AlphaFoldDB" id="A0A6P2UP34"/>
<dbReference type="EMBL" id="CABVQN010000004">
    <property type="protein sequence ID" value="VWC78764.1"/>
    <property type="molecule type" value="Genomic_DNA"/>
</dbReference>
<gene>
    <name evidence="2" type="ORF">BLA39750_01042</name>
</gene>
<dbReference type="RefSeq" id="WP_175011206.1">
    <property type="nucleotide sequence ID" value="NZ_CABVQN010000004.1"/>
</dbReference>
<dbReference type="Proteomes" id="UP000494110">
    <property type="component" value="Unassembled WGS sequence"/>
</dbReference>
<organism evidence="2 3">
    <name type="scientific">Burkholderia lata (strain ATCC 17760 / DSM 23089 / LMG 22485 / NCIMB 9086 / R18194 / 383)</name>
    <dbReference type="NCBI Taxonomy" id="482957"/>
    <lineage>
        <taxon>Bacteria</taxon>
        <taxon>Pseudomonadati</taxon>
        <taxon>Pseudomonadota</taxon>
        <taxon>Betaproteobacteria</taxon>
        <taxon>Burkholderiales</taxon>
        <taxon>Burkholderiaceae</taxon>
        <taxon>Burkholderia</taxon>
        <taxon>Burkholderia cepacia complex</taxon>
    </lineage>
</organism>
<feature type="compositionally biased region" description="Low complexity" evidence="1">
    <location>
        <begin position="204"/>
        <end position="213"/>
    </location>
</feature>
<evidence type="ECO:0000256" key="1">
    <source>
        <dbReference type="SAM" id="MobiDB-lite"/>
    </source>
</evidence>
<proteinExistence type="predicted"/>
<sequence length="306" mass="32617">MNDQNTQPEYAGAADTLAQAREALQTRLDGVASQIYDLTAQRKSYLSSTVASLLPSISPDVLRNLQSTVAPFVSASVVEAFHTHRRFLGVFAGRGYNSTLQLLQTRLAAHLDQVKYGDLRRIDNELFELAARRNELDAQILKARDLESLMAQAARRDIAVPPSAAAAIADIARVGRAGVATGSNFERGSADRSGDTAARGGFASSSYSSSSDDSDLWLYYLTDLPLSFRTLVISSIEDHRIEEAEARQAAIDAAAATSSVESASWNPDAVSSAEASQICTPDSASADLTGGTVDAIATDDRHGLFS</sequence>
<feature type="region of interest" description="Disordered" evidence="1">
    <location>
        <begin position="184"/>
        <end position="213"/>
    </location>
</feature>